<dbReference type="PANTHER" id="PTHR11104">
    <property type="entry name" value="AMINOGLYCOSIDE N3-ACETYLTRANSFERASE"/>
    <property type="match status" value="1"/>
</dbReference>
<dbReference type="Proteomes" id="UP001251528">
    <property type="component" value="Unassembled WGS sequence"/>
</dbReference>
<dbReference type="GO" id="GO:0008080">
    <property type="term" value="F:N-acetyltransferase activity"/>
    <property type="evidence" value="ECO:0007669"/>
    <property type="project" value="InterPro"/>
</dbReference>
<dbReference type="InterPro" id="IPR003679">
    <property type="entry name" value="Amioglycoside_AcTrfase"/>
</dbReference>
<dbReference type="PANTHER" id="PTHR11104:SF0">
    <property type="entry name" value="SPBETA PROPHAGE-DERIVED AMINOGLYCOSIDE N(3')-ACETYLTRANSFERASE-LIKE PROTEIN YOKD"/>
    <property type="match status" value="1"/>
</dbReference>
<keyword evidence="2" id="KW-0808">Transferase</keyword>
<gene>
    <name evidence="4" type="ORF">QQS21_012046</name>
</gene>
<dbReference type="Pfam" id="PF02522">
    <property type="entry name" value="Antibiotic_NAT"/>
    <property type="match status" value="1"/>
</dbReference>
<keyword evidence="5" id="KW-1185">Reference proteome</keyword>
<proteinExistence type="inferred from homology"/>
<dbReference type="InterPro" id="IPR028345">
    <property type="entry name" value="Antibiotic_NAT-like"/>
</dbReference>
<dbReference type="SUPFAM" id="SSF110710">
    <property type="entry name" value="TTHA0583/YokD-like"/>
    <property type="match status" value="1"/>
</dbReference>
<keyword evidence="3" id="KW-0012">Acyltransferase</keyword>
<reference evidence="4" key="1">
    <citation type="submission" date="2023-06" db="EMBL/GenBank/DDBJ databases">
        <title>Conoideocrella luteorostrata (Hypocreales: Clavicipitaceae), a potential biocontrol fungus for elongate hemlock scale in United States Christmas tree production areas.</title>
        <authorList>
            <person name="Barrett H."/>
            <person name="Lovett B."/>
            <person name="Macias A.M."/>
            <person name="Stajich J.E."/>
            <person name="Kasson M.T."/>
        </authorList>
    </citation>
    <scope>NUCLEOTIDE SEQUENCE</scope>
    <source>
        <strain evidence="4">ARSEF 14590</strain>
    </source>
</reference>
<name>A0AAJ0FV87_9HYPO</name>
<protein>
    <recommendedName>
        <fullName evidence="6">Aminoglycoside N(3)-acetyltransferase</fullName>
    </recommendedName>
</protein>
<evidence type="ECO:0000256" key="1">
    <source>
        <dbReference type="ARBA" id="ARBA00006383"/>
    </source>
</evidence>
<dbReference type="AlphaFoldDB" id="A0AAJ0FV87"/>
<dbReference type="GO" id="GO:0046677">
    <property type="term" value="P:response to antibiotic"/>
    <property type="evidence" value="ECO:0007669"/>
    <property type="project" value="InterPro"/>
</dbReference>
<dbReference type="EMBL" id="JASWJB010000461">
    <property type="protein sequence ID" value="KAK2590265.1"/>
    <property type="molecule type" value="Genomic_DNA"/>
</dbReference>
<comment type="similarity">
    <text evidence="1">Belongs to the antibiotic N-acetyltransferase family.</text>
</comment>
<organism evidence="4 5">
    <name type="scientific">Conoideocrella luteorostrata</name>
    <dbReference type="NCBI Taxonomy" id="1105319"/>
    <lineage>
        <taxon>Eukaryota</taxon>
        <taxon>Fungi</taxon>
        <taxon>Dikarya</taxon>
        <taxon>Ascomycota</taxon>
        <taxon>Pezizomycotina</taxon>
        <taxon>Sordariomycetes</taxon>
        <taxon>Hypocreomycetidae</taxon>
        <taxon>Hypocreales</taxon>
        <taxon>Clavicipitaceae</taxon>
        <taxon>Conoideocrella</taxon>
    </lineage>
</organism>
<evidence type="ECO:0000256" key="3">
    <source>
        <dbReference type="ARBA" id="ARBA00023315"/>
    </source>
</evidence>
<evidence type="ECO:0008006" key="6">
    <source>
        <dbReference type="Google" id="ProtNLM"/>
    </source>
</evidence>
<accession>A0AAJ0FV87</accession>
<evidence type="ECO:0000256" key="2">
    <source>
        <dbReference type="ARBA" id="ARBA00022679"/>
    </source>
</evidence>
<evidence type="ECO:0000313" key="5">
    <source>
        <dbReference type="Proteomes" id="UP001251528"/>
    </source>
</evidence>
<comment type="caution">
    <text evidence="4">The sequence shown here is derived from an EMBL/GenBank/DDBJ whole genome shotgun (WGS) entry which is preliminary data.</text>
</comment>
<sequence length="263" mass="29293">MQPSGPLCTRTSLTGCLQALPIRAGDTILLHSSLRRIGFINGGPETLVSSFLDVLTPAGTFVVPTHTGDNSDPAHWSCPPVPEPWWQPIRDSMPVYNPRITRTRGMGIVPETVRTWPGAFRSSHPQTSFSAIGGKADAITRNHALDSMLGEESPLARLEDADAKVMLLGVGFDVCTCFHLAEYRANPEHTDNSFAAWVDGERKWMTVKDLVVRDHDFQEIGREFVQELRLSKGKVGAADCWVFPLKEAVKFAEKWMMLHRKKR</sequence>
<evidence type="ECO:0000313" key="4">
    <source>
        <dbReference type="EMBL" id="KAK2590265.1"/>
    </source>
</evidence>